<dbReference type="Pfam" id="PF01169">
    <property type="entry name" value="GDT1"/>
    <property type="match status" value="1"/>
</dbReference>
<feature type="transmembrane region" description="Helical" evidence="6">
    <location>
        <begin position="70"/>
        <end position="88"/>
    </location>
</feature>
<keyword evidence="5 6" id="KW-0472">Membrane</keyword>
<feature type="transmembrane region" description="Helical" evidence="6">
    <location>
        <begin position="35"/>
        <end position="58"/>
    </location>
</feature>
<dbReference type="InterPro" id="IPR001727">
    <property type="entry name" value="GDT1-like"/>
</dbReference>
<dbReference type="GO" id="GO:0016020">
    <property type="term" value="C:membrane"/>
    <property type="evidence" value="ECO:0007669"/>
    <property type="project" value="UniProtKB-SubCell"/>
</dbReference>
<proteinExistence type="inferred from homology"/>
<comment type="caution">
    <text evidence="6">Lacks conserved residue(s) required for the propagation of feature annotation.</text>
</comment>
<gene>
    <name evidence="7" type="ORF">JTBM06_V1_140013</name>
</gene>
<sequence length="94" mass="9621">MDLKVLATVFGIVFLAELGDKTQLATLLFASKSPGNLIAVFVGASAALIVASAMGVVAGGVISQYVSPKHLSYVAGVGFLLIGAWTIWQGANLN</sequence>
<organism evidence="7">
    <name type="scientific">uncultured Woeseiaceae bacterium</name>
    <dbReference type="NCBI Taxonomy" id="1983305"/>
    <lineage>
        <taxon>Bacteria</taxon>
        <taxon>Pseudomonadati</taxon>
        <taxon>Pseudomonadota</taxon>
        <taxon>Gammaproteobacteria</taxon>
        <taxon>Woeseiales</taxon>
        <taxon>Woeseiaceae</taxon>
        <taxon>environmental samples</taxon>
    </lineage>
</organism>
<evidence type="ECO:0000256" key="5">
    <source>
        <dbReference type="ARBA" id="ARBA00023136"/>
    </source>
</evidence>
<protein>
    <recommendedName>
        <fullName evidence="6">GDT1 family protein</fullName>
    </recommendedName>
</protein>
<name>A0A7D9H6A1_9GAMM</name>
<accession>A0A7D9H6A1</accession>
<dbReference type="EMBL" id="LR633967">
    <property type="protein sequence ID" value="VUX55857.1"/>
    <property type="molecule type" value="Genomic_DNA"/>
</dbReference>
<dbReference type="AlphaFoldDB" id="A0A7D9H6A1"/>
<evidence type="ECO:0000313" key="7">
    <source>
        <dbReference type="EMBL" id="VUX55857.1"/>
    </source>
</evidence>
<keyword evidence="3 6" id="KW-0812">Transmembrane</keyword>
<evidence type="ECO:0000256" key="3">
    <source>
        <dbReference type="ARBA" id="ARBA00022692"/>
    </source>
</evidence>
<evidence type="ECO:0000256" key="4">
    <source>
        <dbReference type="ARBA" id="ARBA00022989"/>
    </source>
</evidence>
<evidence type="ECO:0000256" key="1">
    <source>
        <dbReference type="ARBA" id="ARBA00004141"/>
    </source>
</evidence>
<keyword evidence="4 6" id="KW-1133">Transmembrane helix</keyword>
<comment type="similarity">
    <text evidence="2 6">Belongs to the GDT1 family.</text>
</comment>
<dbReference type="PANTHER" id="PTHR12608">
    <property type="entry name" value="TRANSMEMBRANE PROTEIN HTP-1 RELATED"/>
    <property type="match status" value="1"/>
</dbReference>
<reference evidence="7" key="1">
    <citation type="submission" date="2019-07" db="EMBL/GenBank/DDBJ databases">
        <authorList>
            <person name="Weber M."/>
            <person name="Kostadinov I."/>
            <person name="Kostadinov D I."/>
        </authorList>
    </citation>
    <scope>NUCLEOTIDE SEQUENCE</scope>
    <source>
        <strain evidence="7">Gfbio:sag-sample-m06:053724c1-46a9-4a36-b237-ea2bf867836b</strain>
    </source>
</reference>
<evidence type="ECO:0000256" key="2">
    <source>
        <dbReference type="ARBA" id="ARBA00009190"/>
    </source>
</evidence>
<comment type="subcellular location">
    <subcellularLocation>
        <location evidence="1 6">Membrane</location>
        <topology evidence="1 6">Multi-pass membrane protein</topology>
    </subcellularLocation>
</comment>
<evidence type="ECO:0000256" key="6">
    <source>
        <dbReference type="RuleBase" id="RU365102"/>
    </source>
</evidence>
<dbReference type="GO" id="GO:0046873">
    <property type="term" value="F:metal ion transmembrane transporter activity"/>
    <property type="evidence" value="ECO:0007669"/>
    <property type="project" value="InterPro"/>
</dbReference>
<dbReference type="PANTHER" id="PTHR12608:SF1">
    <property type="entry name" value="TRANSMEMBRANE PROTEIN 165"/>
    <property type="match status" value="1"/>
</dbReference>